<evidence type="ECO:0000259" key="6">
    <source>
        <dbReference type="PROSITE" id="PS50076"/>
    </source>
</evidence>
<evidence type="ECO:0000313" key="7">
    <source>
        <dbReference type="EMBL" id="KKL13244.1"/>
    </source>
</evidence>
<protein>
    <recommendedName>
        <fullName evidence="6">J domain-containing protein</fullName>
    </recommendedName>
</protein>
<dbReference type="EMBL" id="LAZR01040938">
    <property type="protein sequence ID" value="KKL13244.1"/>
    <property type="molecule type" value="Genomic_DNA"/>
</dbReference>
<dbReference type="PANTHER" id="PTHR24074">
    <property type="entry name" value="CO-CHAPERONE PROTEIN DJLA"/>
    <property type="match status" value="1"/>
</dbReference>
<gene>
    <name evidence="7" type="ORF">LCGC14_2527720</name>
</gene>
<evidence type="ECO:0000256" key="1">
    <source>
        <dbReference type="ARBA" id="ARBA00004127"/>
    </source>
</evidence>
<dbReference type="PROSITE" id="PS50076">
    <property type="entry name" value="DNAJ_2"/>
    <property type="match status" value="1"/>
</dbReference>
<keyword evidence="4 5" id="KW-0472">Membrane</keyword>
<dbReference type="InterPro" id="IPR036869">
    <property type="entry name" value="J_dom_sf"/>
</dbReference>
<keyword evidence="3 5" id="KW-1133">Transmembrane helix</keyword>
<dbReference type="GO" id="GO:0012505">
    <property type="term" value="C:endomembrane system"/>
    <property type="evidence" value="ECO:0007669"/>
    <property type="project" value="UniProtKB-SubCell"/>
</dbReference>
<evidence type="ECO:0000256" key="3">
    <source>
        <dbReference type="ARBA" id="ARBA00022989"/>
    </source>
</evidence>
<evidence type="ECO:0000256" key="4">
    <source>
        <dbReference type="ARBA" id="ARBA00023136"/>
    </source>
</evidence>
<sequence length="154" mass="18324">MLFIYILGYIARSIPIEILSIKRMISIILIILAILYVLSPYDILPDLLVGWGWLDDLAILGFLWRYFYLKKRKKYTYQQQYRKTDDADGGETLKSPYTILEVDRNATPDEIKKAYRRLVNKYHPDKVVHLGEEFKKLAEKRFNEVQEAYQKIKD</sequence>
<dbReference type="Gene3D" id="1.10.287.110">
    <property type="entry name" value="DnaJ domain"/>
    <property type="match status" value="1"/>
</dbReference>
<reference evidence="7" key="1">
    <citation type="journal article" date="2015" name="Nature">
        <title>Complex archaea that bridge the gap between prokaryotes and eukaryotes.</title>
        <authorList>
            <person name="Spang A."/>
            <person name="Saw J.H."/>
            <person name="Jorgensen S.L."/>
            <person name="Zaremba-Niedzwiedzka K."/>
            <person name="Martijn J."/>
            <person name="Lind A.E."/>
            <person name="van Eijk R."/>
            <person name="Schleper C."/>
            <person name="Guy L."/>
            <person name="Ettema T.J."/>
        </authorList>
    </citation>
    <scope>NUCLEOTIDE SEQUENCE</scope>
</reference>
<feature type="domain" description="J" evidence="6">
    <location>
        <begin position="95"/>
        <end position="154"/>
    </location>
</feature>
<organism evidence="7">
    <name type="scientific">marine sediment metagenome</name>
    <dbReference type="NCBI Taxonomy" id="412755"/>
    <lineage>
        <taxon>unclassified sequences</taxon>
        <taxon>metagenomes</taxon>
        <taxon>ecological metagenomes</taxon>
    </lineage>
</organism>
<proteinExistence type="predicted"/>
<feature type="transmembrane region" description="Helical" evidence="5">
    <location>
        <begin position="50"/>
        <end position="68"/>
    </location>
</feature>
<dbReference type="Pfam" id="PF00226">
    <property type="entry name" value="DnaJ"/>
    <property type="match status" value="1"/>
</dbReference>
<dbReference type="CDD" id="cd06257">
    <property type="entry name" value="DnaJ"/>
    <property type="match status" value="1"/>
</dbReference>
<accession>A0A0F9AUJ8</accession>
<dbReference type="Pfam" id="PF06803">
    <property type="entry name" value="DUF1232"/>
    <property type="match status" value="1"/>
</dbReference>
<dbReference type="PRINTS" id="PR00625">
    <property type="entry name" value="JDOMAIN"/>
</dbReference>
<feature type="transmembrane region" description="Helical" evidence="5">
    <location>
        <begin position="21"/>
        <end position="38"/>
    </location>
</feature>
<name>A0A0F9AUJ8_9ZZZZ</name>
<comment type="caution">
    <text evidence="7">The sequence shown here is derived from an EMBL/GenBank/DDBJ whole genome shotgun (WGS) entry which is preliminary data.</text>
</comment>
<keyword evidence="2 5" id="KW-0812">Transmembrane</keyword>
<comment type="subcellular location">
    <subcellularLocation>
        <location evidence="1">Endomembrane system</location>
        <topology evidence="1">Multi-pass membrane protein</topology>
    </subcellularLocation>
</comment>
<dbReference type="InterPro" id="IPR010652">
    <property type="entry name" value="DUF1232"/>
</dbReference>
<dbReference type="SMART" id="SM00271">
    <property type="entry name" value="DnaJ"/>
    <property type="match status" value="1"/>
</dbReference>
<dbReference type="SUPFAM" id="SSF46565">
    <property type="entry name" value="Chaperone J-domain"/>
    <property type="match status" value="1"/>
</dbReference>
<dbReference type="AlphaFoldDB" id="A0A0F9AUJ8"/>
<evidence type="ECO:0000256" key="5">
    <source>
        <dbReference type="SAM" id="Phobius"/>
    </source>
</evidence>
<evidence type="ECO:0000256" key="2">
    <source>
        <dbReference type="ARBA" id="ARBA00022692"/>
    </source>
</evidence>
<dbReference type="InterPro" id="IPR050817">
    <property type="entry name" value="DjlA_DnaK_co-chaperone"/>
</dbReference>
<dbReference type="InterPro" id="IPR001623">
    <property type="entry name" value="DnaJ_domain"/>
</dbReference>